<dbReference type="EMBL" id="JAXIOK010000017">
    <property type="protein sequence ID" value="KAK4750900.1"/>
    <property type="molecule type" value="Genomic_DNA"/>
</dbReference>
<gene>
    <name evidence="4" type="ORF">SAY87_004382</name>
</gene>
<comment type="caution">
    <text evidence="4">The sequence shown here is derived from an EMBL/GenBank/DDBJ whole genome shotgun (WGS) entry which is preliminary data.</text>
</comment>
<proteinExistence type="inferred from homology"/>
<dbReference type="Proteomes" id="UP001345219">
    <property type="component" value="Chromosome 4"/>
</dbReference>
<evidence type="ECO:0000313" key="4">
    <source>
        <dbReference type="EMBL" id="KAK4750900.1"/>
    </source>
</evidence>
<evidence type="ECO:0000256" key="1">
    <source>
        <dbReference type="ARBA" id="ARBA00010926"/>
    </source>
</evidence>
<feature type="domain" description="Association with the SNF1 complex (ASC)" evidence="3">
    <location>
        <begin position="168"/>
        <end position="257"/>
    </location>
</feature>
<name>A0AAN7JNR7_9MYRT</name>
<feature type="region of interest" description="Disordered" evidence="2">
    <location>
        <begin position="30"/>
        <end position="49"/>
    </location>
</feature>
<dbReference type="SUPFAM" id="SSF160219">
    <property type="entry name" value="AMPKBI-like"/>
    <property type="match status" value="1"/>
</dbReference>
<dbReference type="SUPFAM" id="SSF81296">
    <property type="entry name" value="E set domains"/>
    <property type="match status" value="1"/>
</dbReference>
<evidence type="ECO:0000259" key="3">
    <source>
        <dbReference type="SMART" id="SM01010"/>
    </source>
</evidence>
<comment type="similarity">
    <text evidence="1">Belongs to the 5'-AMP-activated protein kinase beta subunit family.</text>
</comment>
<dbReference type="Pfam" id="PF16561">
    <property type="entry name" value="AMPK1_CBM"/>
    <property type="match status" value="1"/>
</dbReference>
<dbReference type="GO" id="GO:0009507">
    <property type="term" value="C:chloroplast"/>
    <property type="evidence" value="ECO:0007669"/>
    <property type="project" value="UniProtKB-ARBA"/>
</dbReference>
<dbReference type="Gene3D" id="6.20.250.60">
    <property type="match status" value="1"/>
</dbReference>
<dbReference type="InterPro" id="IPR043554">
    <property type="entry name" value="KINB"/>
</dbReference>
<dbReference type="InterPro" id="IPR032640">
    <property type="entry name" value="AMPK1_CBM"/>
</dbReference>
<keyword evidence="5" id="KW-1185">Reference proteome</keyword>
<protein>
    <recommendedName>
        <fullName evidence="3">Association with the SNF1 complex (ASC) domain-containing protein</fullName>
    </recommendedName>
</protein>
<dbReference type="SMART" id="SM01010">
    <property type="entry name" value="AMPKBI"/>
    <property type="match status" value="1"/>
</dbReference>
<accession>A0AAN7JNR7</accession>
<evidence type="ECO:0000313" key="5">
    <source>
        <dbReference type="Proteomes" id="UP001345219"/>
    </source>
</evidence>
<organism evidence="4 5">
    <name type="scientific">Trapa incisa</name>
    <dbReference type="NCBI Taxonomy" id="236973"/>
    <lineage>
        <taxon>Eukaryota</taxon>
        <taxon>Viridiplantae</taxon>
        <taxon>Streptophyta</taxon>
        <taxon>Embryophyta</taxon>
        <taxon>Tracheophyta</taxon>
        <taxon>Spermatophyta</taxon>
        <taxon>Magnoliopsida</taxon>
        <taxon>eudicotyledons</taxon>
        <taxon>Gunneridae</taxon>
        <taxon>Pentapetalae</taxon>
        <taxon>rosids</taxon>
        <taxon>malvids</taxon>
        <taxon>Myrtales</taxon>
        <taxon>Lythraceae</taxon>
        <taxon>Trapa</taxon>
    </lineage>
</organism>
<dbReference type="PANTHER" id="PTHR46316:SF6">
    <property type="entry name" value="ASSOCIATION WITH THE SNF1 COMPLEX (ASC) DOMAIN-CONTAINING PROTEIN"/>
    <property type="match status" value="1"/>
</dbReference>
<dbReference type="InterPro" id="IPR006828">
    <property type="entry name" value="ASC_dom"/>
</dbReference>
<reference evidence="4 5" key="1">
    <citation type="journal article" date="2023" name="Hortic Res">
        <title>Pangenome of water caltrop reveals structural variations and asymmetric subgenome divergence after allopolyploidization.</title>
        <authorList>
            <person name="Zhang X."/>
            <person name="Chen Y."/>
            <person name="Wang L."/>
            <person name="Yuan Y."/>
            <person name="Fang M."/>
            <person name="Shi L."/>
            <person name="Lu R."/>
            <person name="Comes H.P."/>
            <person name="Ma Y."/>
            <person name="Chen Y."/>
            <person name="Huang G."/>
            <person name="Zhou Y."/>
            <person name="Zheng Z."/>
            <person name="Qiu Y."/>
        </authorList>
    </citation>
    <scope>NUCLEOTIDE SEQUENCE [LARGE SCALE GENOMIC DNA]</scope>
    <source>
        <tissue evidence="4">Roots</tissue>
    </source>
</reference>
<dbReference type="Gene3D" id="2.60.40.10">
    <property type="entry name" value="Immunoglobulins"/>
    <property type="match status" value="1"/>
</dbReference>
<dbReference type="InterPro" id="IPR014756">
    <property type="entry name" value="Ig_E-set"/>
</dbReference>
<dbReference type="AlphaFoldDB" id="A0AAN7JNR7"/>
<dbReference type="PANTHER" id="PTHR46316">
    <property type="entry name" value="SNF1-RELATED PROTEIN KINASE REGULATORY SUBUNIT BETA-1"/>
    <property type="match status" value="1"/>
</dbReference>
<dbReference type="CDD" id="cd02859">
    <property type="entry name" value="E_set_AMPKbeta_like_N"/>
    <property type="match status" value="1"/>
</dbReference>
<sequence>MGNVSGRGGGKGTYGMHNYGDRYERRPLESAQSGSSLLQEPLAQSPPGPWASGSNLFRVQMQTDADYAHLEKRPVMITWSHGGAKVVISGSWDDWQTLEPMQRSGKNFILMKVIPCGVYHIRFNVDGHVRYDPELPYDFNDPSGAFNIMDLKECAAETRVRKADFELPPSPDGTYSSNWLTDEDFRKPPPNLPPQQHKTPLNEMGFVETHHQSLSQTSLPVLNHLYVKNSNHGETVALGSTHRFLDKCVTVILYKPSSWRHMSWCQ</sequence>
<dbReference type="InterPro" id="IPR037256">
    <property type="entry name" value="ASC_dom_sf"/>
</dbReference>
<dbReference type="Pfam" id="PF04739">
    <property type="entry name" value="AMPKBI"/>
    <property type="match status" value="1"/>
</dbReference>
<dbReference type="InterPro" id="IPR013783">
    <property type="entry name" value="Ig-like_fold"/>
</dbReference>
<evidence type="ECO:0000256" key="2">
    <source>
        <dbReference type="SAM" id="MobiDB-lite"/>
    </source>
</evidence>